<protein>
    <recommendedName>
        <fullName evidence="2">Flavodoxin-like domain-containing protein</fullName>
    </recommendedName>
</protein>
<dbReference type="OrthoDB" id="504689at2759"/>
<dbReference type="SUPFAM" id="SSF52218">
    <property type="entry name" value="Flavoproteins"/>
    <property type="match status" value="1"/>
</dbReference>
<dbReference type="PROSITE" id="PS50902">
    <property type="entry name" value="FLAVODOXIN_LIKE"/>
    <property type="match status" value="1"/>
</dbReference>
<proteinExistence type="inferred from homology"/>
<dbReference type="Proteomes" id="UP000612746">
    <property type="component" value="Unassembled WGS sequence"/>
</dbReference>
<dbReference type="GO" id="GO:0003955">
    <property type="term" value="F:NAD(P)H dehydrogenase (quinone) activity"/>
    <property type="evidence" value="ECO:0007669"/>
    <property type="project" value="InterPro"/>
</dbReference>
<evidence type="ECO:0000313" key="3">
    <source>
        <dbReference type="EMBL" id="KAG2187680.1"/>
    </source>
</evidence>
<dbReference type="InterPro" id="IPR029039">
    <property type="entry name" value="Flavoprotein-like_sf"/>
</dbReference>
<sequence length="206" mass="22150">MSPTPVIYIIYYSTYGHIYTMAKAVQKGLESQGVDVKIFQIAETLPEEVLTKMYAPPKQDVPIITVDDLKNADGILWGIPTRFGTMPAQIKTFLDSTGGLWQSGALAGKFTGIFFSTAVQHGGQETTAFTTITYFAHHGMVYVPLGFANPHLFDNSEVIGGSPYGAGTIANGDGSRQPSEKELSIAETQGENFAKTVKTFVAGKSA</sequence>
<reference evidence="3" key="1">
    <citation type="submission" date="2020-12" db="EMBL/GenBank/DDBJ databases">
        <title>Metabolic potential, ecology and presence of endohyphal bacteria is reflected in genomic diversity of Mucoromycotina.</title>
        <authorList>
            <person name="Muszewska A."/>
            <person name="Okrasinska A."/>
            <person name="Steczkiewicz K."/>
            <person name="Drgas O."/>
            <person name="Orlowska M."/>
            <person name="Perlinska-Lenart U."/>
            <person name="Aleksandrzak-Piekarczyk T."/>
            <person name="Szatraj K."/>
            <person name="Zielenkiewicz U."/>
            <person name="Pilsyk S."/>
            <person name="Malc E."/>
            <person name="Mieczkowski P."/>
            <person name="Kruszewska J.S."/>
            <person name="Biernat P."/>
            <person name="Pawlowska J."/>
        </authorList>
    </citation>
    <scope>NUCLEOTIDE SEQUENCE</scope>
    <source>
        <strain evidence="3">WA0000051536</strain>
    </source>
</reference>
<evidence type="ECO:0000259" key="2">
    <source>
        <dbReference type="PROSITE" id="PS50902"/>
    </source>
</evidence>
<dbReference type="Pfam" id="PF03358">
    <property type="entry name" value="FMN_red"/>
    <property type="match status" value="1"/>
</dbReference>
<comment type="similarity">
    <text evidence="1">Belongs to the WrbA family.</text>
</comment>
<dbReference type="NCBIfam" id="NF002999">
    <property type="entry name" value="PRK03767.1"/>
    <property type="match status" value="1"/>
</dbReference>
<name>A0A8H7Q9A1_9FUNG</name>
<dbReference type="FunFam" id="3.40.50.360:FF:000001">
    <property type="entry name" value="NAD(P)H dehydrogenase (Quinone) FQR1-like"/>
    <property type="match status" value="1"/>
</dbReference>
<comment type="caution">
    <text evidence="3">The sequence shown here is derived from an EMBL/GenBank/DDBJ whole genome shotgun (WGS) entry which is preliminary data.</text>
</comment>
<dbReference type="InterPro" id="IPR008254">
    <property type="entry name" value="Flavodoxin/NO_synth"/>
</dbReference>
<dbReference type="NCBIfam" id="TIGR01755">
    <property type="entry name" value="flav_wrbA"/>
    <property type="match status" value="1"/>
</dbReference>
<dbReference type="InterPro" id="IPR010089">
    <property type="entry name" value="Flavoprotein_WrbA-like"/>
</dbReference>
<dbReference type="GO" id="GO:0016020">
    <property type="term" value="C:membrane"/>
    <property type="evidence" value="ECO:0007669"/>
    <property type="project" value="TreeGrafter"/>
</dbReference>
<dbReference type="EMBL" id="JAEPRA010000003">
    <property type="protein sequence ID" value="KAG2187680.1"/>
    <property type="molecule type" value="Genomic_DNA"/>
</dbReference>
<keyword evidence="4" id="KW-1185">Reference proteome</keyword>
<accession>A0A8H7Q9A1</accession>
<dbReference type="PANTHER" id="PTHR30546">
    <property type="entry name" value="FLAVODOXIN-RELATED PROTEIN WRBA-RELATED"/>
    <property type="match status" value="1"/>
</dbReference>
<dbReference type="AlphaFoldDB" id="A0A8H7Q9A1"/>
<dbReference type="PANTHER" id="PTHR30546:SF23">
    <property type="entry name" value="FLAVOPROTEIN-LIKE PROTEIN YCP4-RELATED"/>
    <property type="match status" value="1"/>
</dbReference>
<feature type="domain" description="Flavodoxin-like" evidence="2">
    <location>
        <begin position="7"/>
        <end position="193"/>
    </location>
</feature>
<organism evidence="3 4">
    <name type="scientific">Umbelopsis vinacea</name>
    <dbReference type="NCBI Taxonomy" id="44442"/>
    <lineage>
        <taxon>Eukaryota</taxon>
        <taxon>Fungi</taxon>
        <taxon>Fungi incertae sedis</taxon>
        <taxon>Mucoromycota</taxon>
        <taxon>Mucoromycotina</taxon>
        <taxon>Umbelopsidomycetes</taxon>
        <taxon>Umbelopsidales</taxon>
        <taxon>Umbelopsidaceae</taxon>
        <taxon>Umbelopsis</taxon>
    </lineage>
</organism>
<dbReference type="Gene3D" id="3.40.50.360">
    <property type="match status" value="1"/>
</dbReference>
<evidence type="ECO:0000313" key="4">
    <source>
        <dbReference type="Proteomes" id="UP000612746"/>
    </source>
</evidence>
<gene>
    <name evidence="3" type="ORF">INT44_005370</name>
</gene>
<dbReference type="InterPro" id="IPR005025">
    <property type="entry name" value="FMN_Rdtase-like_dom"/>
</dbReference>
<dbReference type="GO" id="GO:0010181">
    <property type="term" value="F:FMN binding"/>
    <property type="evidence" value="ECO:0007669"/>
    <property type="project" value="InterPro"/>
</dbReference>
<evidence type="ECO:0000256" key="1">
    <source>
        <dbReference type="ARBA" id="ARBA00006961"/>
    </source>
</evidence>